<dbReference type="Proteomes" id="UP000242637">
    <property type="component" value="Chromosome 1"/>
</dbReference>
<evidence type="ECO:0000313" key="2">
    <source>
        <dbReference type="EMBL" id="SNV21888.1"/>
    </source>
</evidence>
<dbReference type="RefSeq" id="WP_084441402.1">
    <property type="nucleotide sequence ID" value="NZ_JAAFNI010000001.1"/>
</dbReference>
<evidence type="ECO:0008006" key="4">
    <source>
        <dbReference type="Google" id="ProtNLM"/>
    </source>
</evidence>
<feature type="transmembrane region" description="Helical" evidence="1">
    <location>
        <begin position="127"/>
        <end position="149"/>
    </location>
</feature>
<feature type="transmembrane region" description="Helical" evidence="1">
    <location>
        <begin position="227"/>
        <end position="247"/>
    </location>
</feature>
<feature type="transmembrane region" description="Helical" evidence="1">
    <location>
        <begin position="28"/>
        <end position="48"/>
    </location>
</feature>
<dbReference type="InterPro" id="IPR026898">
    <property type="entry name" value="PrsW"/>
</dbReference>
<gene>
    <name evidence="2" type="ORF">SAMEA4475696_01373</name>
</gene>
<dbReference type="KEGG" id="dco:SAMEA4475696_1373"/>
<feature type="transmembrane region" description="Helical" evidence="1">
    <location>
        <begin position="161"/>
        <end position="180"/>
    </location>
</feature>
<dbReference type="GeneID" id="63459594"/>
<feature type="transmembrane region" description="Helical" evidence="1">
    <location>
        <begin position="54"/>
        <end position="76"/>
    </location>
</feature>
<keyword evidence="1" id="KW-1133">Transmembrane helix</keyword>
<proteinExistence type="predicted"/>
<dbReference type="OrthoDB" id="9785431at2"/>
<feature type="transmembrane region" description="Helical" evidence="1">
    <location>
        <begin position="192"/>
        <end position="220"/>
    </location>
</feature>
<protein>
    <recommendedName>
        <fullName evidence="4">Protease prsW</fullName>
    </recommendedName>
</protein>
<keyword evidence="1" id="KW-0812">Transmembrane</keyword>
<evidence type="ECO:0000256" key="1">
    <source>
        <dbReference type="SAM" id="Phobius"/>
    </source>
</evidence>
<dbReference type="EMBL" id="LT906453">
    <property type="protein sequence ID" value="SNV21888.1"/>
    <property type="molecule type" value="Genomic_DNA"/>
</dbReference>
<dbReference type="STRING" id="1121387.GCA_000429885_01936"/>
<evidence type="ECO:0000313" key="3">
    <source>
        <dbReference type="Proteomes" id="UP000242637"/>
    </source>
</evidence>
<dbReference type="PANTHER" id="PTHR36844:SF1">
    <property type="entry name" value="PROTEASE PRSW"/>
    <property type="match status" value="1"/>
</dbReference>
<keyword evidence="3" id="KW-1185">Reference proteome</keyword>
<feature type="transmembrane region" description="Helical" evidence="1">
    <location>
        <begin position="88"/>
        <end position="107"/>
    </location>
</feature>
<sequence length="379" mass="40793">MDQRSTHPTTTQTVRTQRSRRQRLRRGFVFAAVLLAFGVTGWLLPTVIGLELGGATGLLALTVSLLPVGIVMPLLLWLDAYEAEPPAMVMLAFLWGAVIATGTALALNTGSTLLLASATADPDAVSAVLVAPIVEESLKGAGLLFILFWRREEFDGIIDGIVYAGVIACGFAFAENILYLGRAFNESGTEGLVAVFVIRGLISPFAHPLFTGVTGVALGWSLQRGPFLRCIIPPLGLCAAMTLHAAWNLSSVTGAGGFWSAYLVFQMPIFVAFTAFAIWVRVRERGLIRSHLTVYADYGWISPAEVRMLTSISERRTARSWAHAVGGREGKTAMRDFQDDAVELAMLRRRMTNGSAGPGAPAEERRLLEAMTAARAVLG</sequence>
<dbReference type="PANTHER" id="PTHR36844">
    <property type="entry name" value="PROTEASE PRSW"/>
    <property type="match status" value="1"/>
</dbReference>
<organism evidence="2 3">
    <name type="scientific">Dermatophilus congolensis</name>
    <dbReference type="NCBI Taxonomy" id="1863"/>
    <lineage>
        <taxon>Bacteria</taxon>
        <taxon>Bacillati</taxon>
        <taxon>Actinomycetota</taxon>
        <taxon>Actinomycetes</taxon>
        <taxon>Micrococcales</taxon>
        <taxon>Dermatophilaceae</taxon>
        <taxon>Dermatophilus</taxon>
    </lineage>
</organism>
<accession>A0A239VJU0</accession>
<keyword evidence="1" id="KW-0472">Membrane</keyword>
<dbReference type="GO" id="GO:0008233">
    <property type="term" value="F:peptidase activity"/>
    <property type="evidence" value="ECO:0007669"/>
    <property type="project" value="InterPro"/>
</dbReference>
<dbReference type="Pfam" id="PF13367">
    <property type="entry name" value="PrsW-protease"/>
    <property type="match status" value="1"/>
</dbReference>
<feature type="transmembrane region" description="Helical" evidence="1">
    <location>
        <begin position="259"/>
        <end position="280"/>
    </location>
</feature>
<dbReference type="AlphaFoldDB" id="A0A239VJU0"/>
<name>A0A239VJU0_9MICO</name>
<reference evidence="2 3" key="1">
    <citation type="submission" date="2017-06" db="EMBL/GenBank/DDBJ databases">
        <authorList>
            <consortium name="Pathogen Informatics"/>
        </authorList>
    </citation>
    <scope>NUCLEOTIDE SEQUENCE [LARGE SCALE GENOMIC DNA]</scope>
    <source>
        <strain evidence="2 3">NCTC13039</strain>
    </source>
</reference>